<feature type="domain" description="Quinate/shikimate 5-dehydrogenase/glutamyl-tRNA reductase" evidence="8">
    <location>
        <begin position="124"/>
        <end position="177"/>
    </location>
</feature>
<keyword evidence="11" id="KW-1185">Reference proteome</keyword>
<proteinExistence type="predicted"/>
<dbReference type="RefSeq" id="WP_213163699.1">
    <property type="nucleotide sequence ID" value="NZ_CP058214.1"/>
</dbReference>
<dbReference type="GO" id="GO:0005829">
    <property type="term" value="C:cytosol"/>
    <property type="evidence" value="ECO:0007669"/>
    <property type="project" value="TreeGrafter"/>
</dbReference>
<keyword evidence="7" id="KW-1133">Transmembrane helix</keyword>
<protein>
    <recommendedName>
        <fullName evidence="2">shikimate dehydrogenase (NADP(+))</fullName>
        <ecNumber evidence="2">1.1.1.25</ecNumber>
    </recommendedName>
</protein>
<evidence type="ECO:0000256" key="4">
    <source>
        <dbReference type="ARBA" id="ARBA00023002"/>
    </source>
</evidence>
<dbReference type="InterPro" id="IPR013708">
    <property type="entry name" value="Shikimate_DH-bd_N"/>
</dbReference>
<dbReference type="SUPFAM" id="SSF53223">
    <property type="entry name" value="Aminoacid dehydrogenase-like, N-terminal domain"/>
    <property type="match status" value="1"/>
</dbReference>
<feature type="domain" description="Shikimate dehydrogenase substrate binding N-terminal" evidence="9">
    <location>
        <begin position="11"/>
        <end position="94"/>
    </location>
</feature>
<dbReference type="Pfam" id="PF08501">
    <property type="entry name" value="Shikimate_dh_N"/>
    <property type="match status" value="1"/>
</dbReference>
<keyword evidence="3" id="KW-0521">NADP</keyword>
<evidence type="ECO:0000256" key="2">
    <source>
        <dbReference type="ARBA" id="ARBA00012962"/>
    </source>
</evidence>
<dbReference type="InterPro" id="IPR036291">
    <property type="entry name" value="NAD(P)-bd_dom_sf"/>
</dbReference>
<dbReference type="PANTHER" id="PTHR21089:SF1">
    <property type="entry name" value="BIFUNCTIONAL 3-DEHYDROQUINATE DEHYDRATASE_SHIKIMATE DEHYDROGENASE, CHLOROPLASTIC"/>
    <property type="match status" value="1"/>
</dbReference>
<keyword evidence="4" id="KW-0560">Oxidoreductase</keyword>
<dbReference type="Proteomes" id="UP000593594">
    <property type="component" value="Chromosome"/>
</dbReference>
<accession>A0A7S8C355</accession>
<dbReference type="GO" id="GO:0050661">
    <property type="term" value="F:NADP binding"/>
    <property type="evidence" value="ECO:0007669"/>
    <property type="project" value="TreeGrafter"/>
</dbReference>
<dbReference type="AlphaFoldDB" id="A0A7S8C355"/>
<dbReference type="InterPro" id="IPR006151">
    <property type="entry name" value="Shikm_DH/Glu-tRNA_Rdtase"/>
</dbReference>
<gene>
    <name evidence="10" type="ORF">HW532_06940</name>
</gene>
<name>A0A7S8C355_9HYPH</name>
<evidence type="ECO:0000256" key="6">
    <source>
        <dbReference type="ARBA" id="ARBA00049442"/>
    </source>
</evidence>
<dbReference type="GO" id="GO:0009423">
    <property type="term" value="P:chorismate biosynthetic process"/>
    <property type="evidence" value="ECO:0007669"/>
    <property type="project" value="UniProtKB-UniPathway"/>
</dbReference>
<dbReference type="CDD" id="cd01065">
    <property type="entry name" value="NAD_bind_Shikimate_DH"/>
    <property type="match status" value="1"/>
</dbReference>
<keyword evidence="5" id="KW-0057">Aromatic amino acid biosynthesis</keyword>
<organism evidence="10 11">
    <name type="scientific">Kaustia mangrovi</name>
    <dbReference type="NCBI Taxonomy" id="2593653"/>
    <lineage>
        <taxon>Bacteria</taxon>
        <taxon>Pseudomonadati</taxon>
        <taxon>Pseudomonadota</taxon>
        <taxon>Alphaproteobacteria</taxon>
        <taxon>Hyphomicrobiales</taxon>
        <taxon>Parvibaculaceae</taxon>
        <taxon>Kaustia</taxon>
    </lineage>
</organism>
<dbReference type="PANTHER" id="PTHR21089">
    <property type="entry name" value="SHIKIMATE DEHYDROGENASE"/>
    <property type="match status" value="1"/>
</dbReference>
<dbReference type="KEGG" id="kmn:HW532_06940"/>
<dbReference type="SUPFAM" id="SSF51735">
    <property type="entry name" value="NAD(P)-binding Rossmann-fold domains"/>
    <property type="match status" value="1"/>
</dbReference>
<feature type="transmembrane region" description="Helical" evidence="7">
    <location>
        <begin position="128"/>
        <end position="155"/>
    </location>
</feature>
<keyword evidence="7" id="KW-0812">Transmembrane</keyword>
<evidence type="ECO:0000259" key="9">
    <source>
        <dbReference type="Pfam" id="PF08501"/>
    </source>
</evidence>
<comment type="catalytic activity">
    <reaction evidence="6">
        <text>shikimate + NADP(+) = 3-dehydroshikimate + NADPH + H(+)</text>
        <dbReference type="Rhea" id="RHEA:17737"/>
        <dbReference type="ChEBI" id="CHEBI:15378"/>
        <dbReference type="ChEBI" id="CHEBI:16630"/>
        <dbReference type="ChEBI" id="CHEBI:36208"/>
        <dbReference type="ChEBI" id="CHEBI:57783"/>
        <dbReference type="ChEBI" id="CHEBI:58349"/>
        <dbReference type="EC" id="1.1.1.25"/>
    </reaction>
</comment>
<dbReference type="InterPro" id="IPR046346">
    <property type="entry name" value="Aminoacid_DH-like_N_sf"/>
</dbReference>
<dbReference type="GO" id="GO:0019632">
    <property type="term" value="P:shikimate metabolic process"/>
    <property type="evidence" value="ECO:0007669"/>
    <property type="project" value="TreeGrafter"/>
</dbReference>
<dbReference type="Pfam" id="PF01488">
    <property type="entry name" value="Shikimate_DH"/>
    <property type="match status" value="1"/>
</dbReference>
<keyword evidence="5" id="KW-0028">Amino-acid biosynthesis</keyword>
<evidence type="ECO:0000256" key="5">
    <source>
        <dbReference type="ARBA" id="ARBA00023141"/>
    </source>
</evidence>
<dbReference type="InterPro" id="IPR022893">
    <property type="entry name" value="Shikimate_DH_fam"/>
</dbReference>
<dbReference type="Gene3D" id="3.40.50.720">
    <property type="entry name" value="NAD(P)-binding Rossmann-like Domain"/>
    <property type="match status" value="1"/>
</dbReference>
<dbReference type="GO" id="GO:0004764">
    <property type="term" value="F:shikimate 3-dehydrogenase (NADP+) activity"/>
    <property type="evidence" value="ECO:0007669"/>
    <property type="project" value="UniProtKB-EC"/>
</dbReference>
<dbReference type="Gene3D" id="3.40.50.10860">
    <property type="entry name" value="Leucine Dehydrogenase, chain A, domain 1"/>
    <property type="match status" value="1"/>
</dbReference>
<dbReference type="EMBL" id="CP058214">
    <property type="protein sequence ID" value="QPC42467.1"/>
    <property type="molecule type" value="Genomic_DNA"/>
</dbReference>
<evidence type="ECO:0000256" key="1">
    <source>
        <dbReference type="ARBA" id="ARBA00004871"/>
    </source>
</evidence>
<sequence length="267" mass="27789">MITGRTRVFGIIADPVHHVRTPQVMNDYFAAHRVDAVMVPLNVARGDVETVLEAVRRLPNVGGLIVTVPHKAAVVPLCDEAGEQARLIGAANAIRRTADGRLVCDMFDGKGFLGGLLAQGIDPKGQRVLLLGAGGAASAIAFALAGHGVAALTIANRTRDKARDLAARVAAAVPSCLATDGPPDPAGHDLVVNATSLGLKADDPLPLDAGALERGTTVAEIIMQPERTALIEAAEARGCRVHAGRHMLDEQIRLLAEFLGADRAEAA</sequence>
<dbReference type="GO" id="GO:0009073">
    <property type="term" value="P:aromatic amino acid family biosynthetic process"/>
    <property type="evidence" value="ECO:0007669"/>
    <property type="project" value="UniProtKB-KW"/>
</dbReference>
<dbReference type="UniPathway" id="UPA00053">
    <property type="reaction ID" value="UER00087"/>
</dbReference>
<evidence type="ECO:0000313" key="11">
    <source>
        <dbReference type="Proteomes" id="UP000593594"/>
    </source>
</evidence>
<dbReference type="EC" id="1.1.1.25" evidence="2"/>
<evidence type="ECO:0000313" key="10">
    <source>
        <dbReference type="EMBL" id="QPC42467.1"/>
    </source>
</evidence>
<comment type="pathway">
    <text evidence="1">Metabolic intermediate biosynthesis; chorismate biosynthesis; chorismate from D-erythrose 4-phosphate and phosphoenolpyruvate: step 4/7.</text>
</comment>
<reference evidence="10 11" key="1">
    <citation type="submission" date="2020-06" db="EMBL/GenBank/DDBJ databases">
        <title>Genome sequence of 2 isolates from Red Sea Mangroves.</title>
        <authorList>
            <person name="Sefrji F."/>
            <person name="Michoud G."/>
            <person name="Merlino G."/>
            <person name="Daffonchio D."/>
        </authorList>
    </citation>
    <scope>NUCLEOTIDE SEQUENCE [LARGE SCALE GENOMIC DNA]</scope>
    <source>
        <strain evidence="10 11">R1DC25</strain>
    </source>
</reference>
<evidence type="ECO:0000256" key="7">
    <source>
        <dbReference type="SAM" id="Phobius"/>
    </source>
</evidence>
<evidence type="ECO:0000259" key="8">
    <source>
        <dbReference type="Pfam" id="PF01488"/>
    </source>
</evidence>
<evidence type="ECO:0000256" key="3">
    <source>
        <dbReference type="ARBA" id="ARBA00022857"/>
    </source>
</evidence>
<keyword evidence="7" id="KW-0472">Membrane</keyword>